<dbReference type="Gene3D" id="3.30.1540.10">
    <property type="entry name" value="formyl-coa transferase, domain 3"/>
    <property type="match status" value="1"/>
</dbReference>
<name>A0A1Y3PHL8_9BACI</name>
<dbReference type="InterPro" id="IPR044855">
    <property type="entry name" value="CoA-Trfase_III_dom3_sf"/>
</dbReference>
<dbReference type="SUPFAM" id="SSF89796">
    <property type="entry name" value="CoA-transferase family III (CaiB/BaiF)"/>
    <property type="match status" value="1"/>
</dbReference>
<evidence type="ECO:0000256" key="1">
    <source>
        <dbReference type="ARBA" id="ARBA00022679"/>
    </source>
</evidence>
<organism evidence="2 3">
    <name type="scientific">Bacillus thermozeamaize</name>
    <dbReference type="NCBI Taxonomy" id="230954"/>
    <lineage>
        <taxon>Bacteria</taxon>
        <taxon>Bacillati</taxon>
        <taxon>Bacillota</taxon>
        <taxon>Bacilli</taxon>
        <taxon>Bacillales</taxon>
        <taxon>Bacillaceae</taxon>
        <taxon>Bacillus</taxon>
    </lineage>
</organism>
<dbReference type="PANTHER" id="PTHR48207">
    <property type="entry name" value="SUCCINATE--HYDROXYMETHYLGLUTARATE COA-TRANSFERASE"/>
    <property type="match status" value="1"/>
</dbReference>
<sequence length="395" mass="43149">MTSLKEDAPLVGLKVIELGQIAAGPFAGMLLADLGADVVKVERPDGGDGMRGWPPLMENEDGEVFSGNFASLNRNKRSIAIDLKDPNQVADLKALCAQADVLIENYRPGVLRRLGLGYEDLKHINPRLVYCSISGYGQTGPYAGKGAFDVTVQAMSGLMSVTGEEKGLPVKCGVPVGDFVAGLYAAYTILAALSRVNRDGQGTYIDCSMLGGLLGISALQTSEYYGTGQPPRRLGTAHPRNAPYQGYEAKDRMFVIAAGNDKLWRSVCQVIGRPELADDERFATQVLRAKNQKELTAILQPIFATRTAEEWMAELERLGVPCAPVNDYHEILHDPHVQSMGIIGELHLPNGVATKYVGFPVLMNNYTFSVYRNPPKLGEHQEEVFREWLKKAEHS</sequence>
<dbReference type="AlphaFoldDB" id="A0A1Y3PHL8"/>
<dbReference type="InterPro" id="IPR023606">
    <property type="entry name" value="CoA-Trfase_III_dom_1_sf"/>
</dbReference>
<reference evidence="3" key="1">
    <citation type="submission" date="2016-06" db="EMBL/GenBank/DDBJ databases">
        <authorList>
            <person name="Nascimento L."/>
            <person name="Pereira R.V."/>
            <person name="Martins L.F."/>
            <person name="Quaggio R.B."/>
            <person name="Silva A.M."/>
            <person name="Setubal J.C."/>
        </authorList>
    </citation>
    <scope>NUCLEOTIDE SEQUENCE [LARGE SCALE GENOMIC DNA]</scope>
</reference>
<evidence type="ECO:0000313" key="3">
    <source>
        <dbReference type="Proteomes" id="UP000196475"/>
    </source>
</evidence>
<comment type="caution">
    <text evidence="2">The sequence shown here is derived from an EMBL/GenBank/DDBJ whole genome shotgun (WGS) entry which is preliminary data.</text>
</comment>
<dbReference type="InterPro" id="IPR050483">
    <property type="entry name" value="CoA-transferase_III_domain"/>
</dbReference>
<protein>
    <submittedName>
        <fullName evidence="2">Carnitine dehydratase</fullName>
    </submittedName>
</protein>
<accession>A0A1Y3PHL8</accession>
<dbReference type="Gene3D" id="3.40.50.10540">
    <property type="entry name" value="Crotonobetainyl-coa:carnitine coa-transferase, domain 1"/>
    <property type="match status" value="1"/>
</dbReference>
<dbReference type="Pfam" id="PF02515">
    <property type="entry name" value="CoA_transf_3"/>
    <property type="match status" value="1"/>
</dbReference>
<dbReference type="InterPro" id="IPR003673">
    <property type="entry name" value="CoA-Trfase_fam_III"/>
</dbReference>
<gene>
    <name evidence="2" type="ORF">BAA01_15435</name>
</gene>
<dbReference type="PANTHER" id="PTHR48207:SF3">
    <property type="entry name" value="SUCCINATE--HYDROXYMETHYLGLUTARATE COA-TRANSFERASE"/>
    <property type="match status" value="1"/>
</dbReference>
<dbReference type="EMBL" id="LZRT01000085">
    <property type="protein sequence ID" value="OUM86823.1"/>
    <property type="molecule type" value="Genomic_DNA"/>
</dbReference>
<dbReference type="GO" id="GO:0008410">
    <property type="term" value="F:CoA-transferase activity"/>
    <property type="evidence" value="ECO:0007669"/>
    <property type="project" value="TreeGrafter"/>
</dbReference>
<proteinExistence type="predicted"/>
<dbReference type="Proteomes" id="UP000196475">
    <property type="component" value="Unassembled WGS sequence"/>
</dbReference>
<evidence type="ECO:0000313" key="2">
    <source>
        <dbReference type="EMBL" id="OUM86823.1"/>
    </source>
</evidence>
<keyword evidence="1" id="KW-0808">Transferase</keyword>